<evidence type="ECO:0000256" key="4">
    <source>
        <dbReference type="ARBA" id="ARBA00022827"/>
    </source>
</evidence>
<dbReference type="PANTHER" id="PTHR42973">
    <property type="entry name" value="BINDING OXIDOREDUCTASE, PUTATIVE (AFU_ORTHOLOGUE AFUA_1G17690)-RELATED"/>
    <property type="match status" value="1"/>
</dbReference>
<comment type="cofactor">
    <cofactor evidence="1">
        <name>FAD</name>
        <dbReference type="ChEBI" id="CHEBI:57692"/>
    </cofactor>
</comment>
<dbReference type="Pfam" id="PF01565">
    <property type="entry name" value="FAD_binding_4"/>
    <property type="match status" value="1"/>
</dbReference>
<comment type="caution">
    <text evidence="7">The sequence shown here is derived from an EMBL/GenBank/DDBJ whole genome shotgun (WGS) entry which is preliminary data.</text>
</comment>
<dbReference type="InterPro" id="IPR006094">
    <property type="entry name" value="Oxid_FAD_bind_N"/>
</dbReference>
<dbReference type="Gene3D" id="3.30.43.10">
    <property type="entry name" value="Uridine Diphospho-n-acetylenolpyruvylglucosamine Reductase, domain 2"/>
    <property type="match status" value="1"/>
</dbReference>
<dbReference type="InterPro" id="IPR016169">
    <property type="entry name" value="FAD-bd_PCMH_sub2"/>
</dbReference>
<dbReference type="Gene3D" id="3.40.462.20">
    <property type="match status" value="1"/>
</dbReference>
<dbReference type="InterPro" id="IPR050416">
    <property type="entry name" value="FAD-linked_Oxidoreductase"/>
</dbReference>
<evidence type="ECO:0000259" key="6">
    <source>
        <dbReference type="PROSITE" id="PS51387"/>
    </source>
</evidence>
<evidence type="ECO:0000256" key="3">
    <source>
        <dbReference type="ARBA" id="ARBA00022630"/>
    </source>
</evidence>
<evidence type="ECO:0000313" key="7">
    <source>
        <dbReference type="EMBL" id="MDS9469303.1"/>
    </source>
</evidence>
<dbReference type="PROSITE" id="PS51387">
    <property type="entry name" value="FAD_PCMH"/>
    <property type="match status" value="1"/>
</dbReference>
<dbReference type="InterPro" id="IPR036318">
    <property type="entry name" value="FAD-bd_PCMH-like_sf"/>
</dbReference>
<name>A0ABU2HW76_9RHOB</name>
<dbReference type="PANTHER" id="PTHR42973:SF39">
    <property type="entry name" value="FAD-BINDING PCMH-TYPE DOMAIN-CONTAINING PROTEIN"/>
    <property type="match status" value="1"/>
</dbReference>
<evidence type="ECO:0000256" key="2">
    <source>
        <dbReference type="ARBA" id="ARBA00005466"/>
    </source>
</evidence>
<gene>
    <name evidence="7" type="ORF">RGQ15_17205</name>
</gene>
<organism evidence="7 8">
    <name type="scientific">Paracoccus aurantius</name>
    <dbReference type="NCBI Taxonomy" id="3073814"/>
    <lineage>
        <taxon>Bacteria</taxon>
        <taxon>Pseudomonadati</taxon>
        <taxon>Pseudomonadota</taxon>
        <taxon>Alphaproteobacteria</taxon>
        <taxon>Rhodobacterales</taxon>
        <taxon>Paracoccaceae</taxon>
        <taxon>Paracoccus</taxon>
    </lineage>
</organism>
<dbReference type="Gene3D" id="3.30.465.10">
    <property type="match status" value="1"/>
</dbReference>
<proteinExistence type="inferred from homology"/>
<keyword evidence="8" id="KW-1185">Reference proteome</keyword>
<dbReference type="InterPro" id="IPR016167">
    <property type="entry name" value="FAD-bd_PCMH_sub1"/>
</dbReference>
<keyword evidence="5" id="KW-0560">Oxidoreductase</keyword>
<keyword evidence="4" id="KW-0274">FAD</keyword>
<accession>A0ABU2HW76</accession>
<dbReference type="Proteomes" id="UP001269144">
    <property type="component" value="Unassembled WGS sequence"/>
</dbReference>
<dbReference type="RefSeq" id="WP_311161892.1">
    <property type="nucleotide sequence ID" value="NZ_JAVQLW010000003.1"/>
</dbReference>
<dbReference type="EMBL" id="JAVQLW010000003">
    <property type="protein sequence ID" value="MDS9469303.1"/>
    <property type="molecule type" value="Genomic_DNA"/>
</dbReference>
<reference evidence="8" key="1">
    <citation type="submission" date="2023-07" db="EMBL/GenBank/DDBJ databases">
        <title>Paracoccus sp. MBLB3053 whole genome sequence.</title>
        <authorList>
            <person name="Hwang C.Y."/>
            <person name="Cho E.-S."/>
            <person name="Seo M.-J."/>
        </authorList>
    </citation>
    <scope>NUCLEOTIDE SEQUENCE [LARGE SCALE GENOMIC DNA]</scope>
    <source>
        <strain evidence="8">MBLB3053</strain>
    </source>
</reference>
<sequence length="472" mass="50300">MELEELRAKIGGKVTTAQDAAHQEAAAALQWNARKSTRVPAVIVSATSVSDVQVAVRFAAANGLRVSARGAGHNLSGIAIQDSIVIDLSRLDACQIDAGRRIAQLGPGVTNGRLAAALDAEGMAFPLGHCASVPMSGYLLGGGLGWNSGTWGFACSRVEAVDVVMPDGALRQATADHWPDIFWAARGGGPEFFGVIVGYKVNLEPLPRGMMSAVRVYPLDRMAELERWMAHVLHAYPRNVDVVIDLRNAPHPEDGRPVPVAAGICVVYAETQTEAARLHKDVAALAPQDAVQAIGPMPVSFGDLYAQTEHAMPSGKRFHIDSFWAGSDAGQFVRHIAASISQAPSLLCHSIVARYPEGRPAMPDAAFSMAAPVWGSLCAIWDDAKADPEHVSWVRDGADMIGDLALGHYVGEADLQRPGRLNHCYAPAALGKLRALQQLYDPKGLFLPVEARPEANGKSSEALRVRTMTPAE</sequence>
<protein>
    <submittedName>
        <fullName evidence="7">FAD-binding oxidoreductase</fullName>
    </submittedName>
</protein>
<feature type="domain" description="FAD-binding PCMH-type" evidence="6">
    <location>
        <begin position="36"/>
        <end position="206"/>
    </location>
</feature>
<evidence type="ECO:0000313" key="8">
    <source>
        <dbReference type="Proteomes" id="UP001269144"/>
    </source>
</evidence>
<dbReference type="InterPro" id="IPR016166">
    <property type="entry name" value="FAD-bd_PCMH"/>
</dbReference>
<comment type="similarity">
    <text evidence="2">Belongs to the oxygen-dependent FAD-linked oxidoreductase family.</text>
</comment>
<keyword evidence="3" id="KW-0285">Flavoprotein</keyword>
<dbReference type="SUPFAM" id="SSF56176">
    <property type="entry name" value="FAD-binding/transporter-associated domain-like"/>
    <property type="match status" value="1"/>
</dbReference>
<evidence type="ECO:0000256" key="5">
    <source>
        <dbReference type="ARBA" id="ARBA00023002"/>
    </source>
</evidence>
<evidence type="ECO:0000256" key="1">
    <source>
        <dbReference type="ARBA" id="ARBA00001974"/>
    </source>
</evidence>